<comment type="similarity">
    <text evidence="1">Belongs to the iron-containing alcohol dehydrogenase family.</text>
</comment>
<evidence type="ECO:0000256" key="3">
    <source>
        <dbReference type="ARBA" id="ARBA00023027"/>
    </source>
</evidence>
<evidence type="ECO:0000256" key="1">
    <source>
        <dbReference type="ARBA" id="ARBA00007358"/>
    </source>
</evidence>
<dbReference type="EMBL" id="RCVZ01000004">
    <property type="protein sequence ID" value="RLQ96112.1"/>
    <property type="molecule type" value="Genomic_DNA"/>
</dbReference>
<keyword evidence="7" id="KW-1185">Reference proteome</keyword>
<dbReference type="RefSeq" id="WP_121679964.1">
    <property type="nucleotide sequence ID" value="NZ_RCVZ01000004.1"/>
</dbReference>
<evidence type="ECO:0000313" key="6">
    <source>
        <dbReference type="EMBL" id="RLQ96112.1"/>
    </source>
</evidence>
<dbReference type="GO" id="GO:0004022">
    <property type="term" value="F:alcohol dehydrogenase (NAD+) activity"/>
    <property type="evidence" value="ECO:0007669"/>
    <property type="project" value="TreeGrafter"/>
</dbReference>
<dbReference type="InterPro" id="IPR018211">
    <property type="entry name" value="ADH_Fe_CS"/>
</dbReference>
<dbReference type="PANTHER" id="PTHR11496:SF102">
    <property type="entry name" value="ALCOHOL DEHYDROGENASE 4"/>
    <property type="match status" value="1"/>
</dbReference>
<dbReference type="InterPro" id="IPR056798">
    <property type="entry name" value="ADH_Fe_C"/>
</dbReference>
<keyword evidence="3" id="KW-0520">NAD</keyword>
<dbReference type="Proteomes" id="UP000276770">
    <property type="component" value="Unassembled WGS sequence"/>
</dbReference>
<dbReference type="SUPFAM" id="SSF56796">
    <property type="entry name" value="Dehydroquinate synthase-like"/>
    <property type="match status" value="1"/>
</dbReference>
<evidence type="ECO:0000256" key="2">
    <source>
        <dbReference type="ARBA" id="ARBA00023002"/>
    </source>
</evidence>
<dbReference type="OrthoDB" id="9815791at2"/>
<dbReference type="PANTHER" id="PTHR11496">
    <property type="entry name" value="ALCOHOL DEHYDROGENASE"/>
    <property type="match status" value="1"/>
</dbReference>
<evidence type="ECO:0000313" key="7">
    <source>
        <dbReference type="Proteomes" id="UP000276770"/>
    </source>
</evidence>
<evidence type="ECO:0000259" key="5">
    <source>
        <dbReference type="Pfam" id="PF25137"/>
    </source>
</evidence>
<dbReference type="InterPro" id="IPR001670">
    <property type="entry name" value="ADH_Fe/GldA"/>
</dbReference>
<feature type="domain" description="Fe-containing alcohol dehydrogenase-like C-terminal" evidence="5">
    <location>
        <begin position="187"/>
        <end position="375"/>
    </location>
</feature>
<comment type="caution">
    <text evidence="6">The sequence shown here is derived from an EMBL/GenBank/DDBJ whole genome shotgun (WGS) entry which is preliminary data.</text>
</comment>
<dbReference type="GO" id="GO:0046872">
    <property type="term" value="F:metal ion binding"/>
    <property type="evidence" value="ECO:0007669"/>
    <property type="project" value="InterPro"/>
</dbReference>
<proteinExistence type="inferred from homology"/>
<dbReference type="CDD" id="cd08551">
    <property type="entry name" value="Fe-ADH"/>
    <property type="match status" value="1"/>
</dbReference>
<dbReference type="InterPro" id="IPR039697">
    <property type="entry name" value="Alcohol_dehydrogenase_Fe"/>
</dbReference>
<dbReference type="AlphaFoldDB" id="A0A3L7K5X9"/>
<dbReference type="Pfam" id="PF00465">
    <property type="entry name" value="Fe-ADH"/>
    <property type="match status" value="1"/>
</dbReference>
<dbReference type="PROSITE" id="PS00913">
    <property type="entry name" value="ADH_IRON_1"/>
    <property type="match status" value="1"/>
</dbReference>
<name>A0A3L7K5X9_9BACI</name>
<dbReference type="FunFam" id="3.40.50.1970:FF:000003">
    <property type="entry name" value="Alcohol dehydrogenase, iron-containing"/>
    <property type="match status" value="1"/>
</dbReference>
<evidence type="ECO:0000259" key="4">
    <source>
        <dbReference type="Pfam" id="PF00465"/>
    </source>
</evidence>
<gene>
    <name evidence="6" type="ORF">D9X91_07405</name>
</gene>
<protein>
    <submittedName>
        <fullName evidence="6">Iron-containing alcohol dehydrogenase</fullName>
    </submittedName>
</protein>
<dbReference type="FunFam" id="1.20.1090.10:FF:000001">
    <property type="entry name" value="Aldehyde-alcohol dehydrogenase"/>
    <property type="match status" value="1"/>
</dbReference>
<dbReference type="Pfam" id="PF25137">
    <property type="entry name" value="ADH_Fe_C"/>
    <property type="match status" value="1"/>
</dbReference>
<organism evidence="6 7">
    <name type="scientific">Falsibacillus albus</name>
    <dbReference type="NCBI Taxonomy" id="2478915"/>
    <lineage>
        <taxon>Bacteria</taxon>
        <taxon>Bacillati</taxon>
        <taxon>Bacillota</taxon>
        <taxon>Bacilli</taxon>
        <taxon>Bacillales</taxon>
        <taxon>Bacillaceae</taxon>
        <taxon>Falsibacillus</taxon>
    </lineage>
</organism>
<reference evidence="6 7" key="1">
    <citation type="submission" date="2018-10" db="EMBL/GenBank/DDBJ databases">
        <title>Falsibacillus sp. genome draft.</title>
        <authorList>
            <person name="Shi S."/>
        </authorList>
    </citation>
    <scope>NUCLEOTIDE SEQUENCE [LARGE SCALE GENOMIC DNA]</scope>
    <source>
        <strain evidence="6 7">GY 10110</strain>
    </source>
</reference>
<feature type="domain" description="Alcohol dehydrogenase iron-type/glycerol dehydrogenase GldA" evidence="4">
    <location>
        <begin position="8"/>
        <end position="176"/>
    </location>
</feature>
<accession>A0A3L7K5X9</accession>
<dbReference type="Gene3D" id="3.40.50.1970">
    <property type="match status" value="1"/>
</dbReference>
<sequence length="386" mass="41869">MVSALKFPRTSFTGWGAIDMLFPELKKMDIHRILVVADPILIETGTVEQIIKPLMDVFALEVYSDVEPEPSLSCAQELVEYTRNHTLECVIGIGGGSTLDLAKLTAVVSQNDGQISDYLNLSGGRRLLKKGLPKILIPTTSGTGSEVTDIAVVSLEGTKDVITHEFLLADAAIVDPQLTLSVPPRVTAATGMDALTHAVEAFVSVHANEVTDALALQAIKLIGNSVKNAVKDGTDKKARTDMSFGSYLAGLAFFNAGVAGVHALAYPLGSAFKLPHGEANAVLLPYVMSFISQSCREKMDIINKILESTTQAIGESNIFHRLVRELGLPETLQEYDIGENHLEALADEAVKQKRLLDRSPMPLKREDILQIYQMALHGELVVREVK</sequence>
<keyword evidence="2" id="KW-0560">Oxidoreductase</keyword>
<dbReference type="Gene3D" id="1.20.1090.10">
    <property type="entry name" value="Dehydroquinate synthase-like - alpha domain"/>
    <property type="match status" value="1"/>
</dbReference>